<reference evidence="1 2" key="1">
    <citation type="submission" date="2023-10" db="EMBL/GenBank/DDBJ databases">
        <title>Screening of Alkalihalobacillus lindianensis BZ-TG-R113 and Its Alleviation of Salt Stress on Rapeseed Growth.</title>
        <authorList>
            <person name="Zhao B."/>
            <person name="Guo T."/>
        </authorList>
    </citation>
    <scope>NUCLEOTIDE SEQUENCE [LARGE SCALE GENOMIC DNA]</scope>
    <source>
        <strain evidence="1 2">BZ-TG-R113</strain>
    </source>
</reference>
<dbReference type="EMBL" id="JAWJBA010000463">
    <property type="protein sequence ID" value="MDV2687227.1"/>
    <property type="molecule type" value="Genomic_DNA"/>
</dbReference>
<protein>
    <submittedName>
        <fullName evidence="1">Ger(X)C family spore germination protein</fullName>
    </submittedName>
</protein>
<proteinExistence type="predicted"/>
<keyword evidence="2" id="KW-1185">Reference proteome</keyword>
<dbReference type="PROSITE" id="PS51257">
    <property type="entry name" value="PROKAR_LIPOPROTEIN"/>
    <property type="match status" value="1"/>
</dbReference>
<feature type="non-terminal residue" evidence="1">
    <location>
        <position position="71"/>
    </location>
</feature>
<gene>
    <name evidence="1" type="ORF">RYX56_23045</name>
</gene>
<sequence length="71" mass="8129">MVGGRKWKSICLIFPLLLTGCWDIKDIQDVNYLTSIGIDYKDHQFIVYLQLLDFSDVAKMETGKPLQPVPV</sequence>
<dbReference type="Proteomes" id="UP001287282">
    <property type="component" value="Unassembled WGS sequence"/>
</dbReference>
<accession>A0ABU3XHV3</accession>
<evidence type="ECO:0000313" key="1">
    <source>
        <dbReference type="EMBL" id="MDV2687227.1"/>
    </source>
</evidence>
<comment type="caution">
    <text evidence="1">The sequence shown here is derived from an EMBL/GenBank/DDBJ whole genome shotgun (WGS) entry which is preliminary data.</text>
</comment>
<name>A0ABU3XHV3_9BACI</name>
<organism evidence="1 2">
    <name type="scientific">Alkalihalophilus lindianensis</name>
    <dbReference type="NCBI Taxonomy" id="1630542"/>
    <lineage>
        <taxon>Bacteria</taxon>
        <taxon>Bacillati</taxon>
        <taxon>Bacillota</taxon>
        <taxon>Bacilli</taxon>
        <taxon>Bacillales</taxon>
        <taxon>Bacillaceae</taxon>
        <taxon>Alkalihalophilus</taxon>
    </lineage>
</organism>
<evidence type="ECO:0000313" key="2">
    <source>
        <dbReference type="Proteomes" id="UP001287282"/>
    </source>
</evidence>